<gene>
    <name evidence="2" type="ordered locus">Calkro_0341</name>
</gene>
<dbReference type="AlphaFoldDB" id="E4SDV7"/>
<dbReference type="PANTHER" id="PTHR36558:SF1">
    <property type="entry name" value="RESTRICTION ENDONUCLEASE DOMAIN-CONTAINING PROTEIN-RELATED"/>
    <property type="match status" value="1"/>
</dbReference>
<dbReference type="InterPro" id="IPR012296">
    <property type="entry name" value="Nuclease_put_TT1808"/>
</dbReference>
<evidence type="ECO:0000313" key="3">
    <source>
        <dbReference type="Proteomes" id="UP000006835"/>
    </source>
</evidence>
<keyword evidence="3" id="KW-1185">Reference proteome</keyword>
<dbReference type="InterPro" id="IPR008538">
    <property type="entry name" value="Uma2"/>
</dbReference>
<organism evidence="2 3">
    <name type="scientific">Caldicellulosiruptor kronotskyensis (strain DSM 18902 / VKM B-2412 / 2002)</name>
    <dbReference type="NCBI Taxonomy" id="632348"/>
    <lineage>
        <taxon>Bacteria</taxon>
        <taxon>Bacillati</taxon>
        <taxon>Bacillota</taxon>
        <taxon>Bacillota incertae sedis</taxon>
        <taxon>Caldicellulosiruptorales</taxon>
        <taxon>Caldicellulosiruptoraceae</taxon>
        <taxon>Caldicellulosiruptor</taxon>
    </lineage>
</organism>
<evidence type="ECO:0000259" key="1">
    <source>
        <dbReference type="Pfam" id="PF05685"/>
    </source>
</evidence>
<sequence length="198" mass="23211">MSKGGYKLETSFPNKYEYYTYEEFLTLQKEENRFKIEYDNGFIFSMAPAHPNHDRVKNKIATAFINHFGFGGMCEVFTNDIAVVFENQNEIYEFQPDIMVCCNTKLFHGPKYKGNPRLIVEVLSYSTEHPDRTIKLSVYEKFQVPEYWIVDISNECIEVYSNNINGKYCSINKYKKGMTIKVFDDLVLDVDEIFSVIK</sequence>
<reference evidence="2 3" key="2">
    <citation type="journal article" date="2011" name="J. Bacteriol.">
        <title>Complete genome sequences for the anaerobic, extremely thermophilic plant biomass-degrading bacteria Caldicellulosiruptor hydrothermalis, Caldicellulosiruptor kristjanssonii, Caldicellulosiruptor kronotskyensis, Caldicellulosiruptor owensenis, and Caldicellulosiruptor lactoaceticus.</title>
        <authorList>
            <person name="Blumer-Schuette S.E."/>
            <person name="Ozdemir I."/>
            <person name="Mistry D."/>
            <person name="Lucas S."/>
            <person name="Lapidus A."/>
            <person name="Cheng J.F."/>
            <person name="Goodwin L.A."/>
            <person name="Pitluck S."/>
            <person name="Land M.L."/>
            <person name="Hauser L.J."/>
            <person name="Woyke T."/>
            <person name="Mikhailova N."/>
            <person name="Pati A."/>
            <person name="Kyrpides N.C."/>
            <person name="Ivanova N."/>
            <person name="Detter J.C."/>
            <person name="Walston-Davenport K."/>
            <person name="Han S."/>
            <person name="Adams M.W."/>
            <person name="Kelly R.M."/>
        </authorList>
    </citation>
    <scope>NUCLEOTIDE SEQUENCE [LARGE SCALE GENOMIC DNA]</scope>
    <source>
        <strain evidence="3">DSM 18902 / VKM B-2412 / 2002</strain>
    </source>
</reference>
<evidence type="ECO:0000313" key="2">
    <source>
        <dbReference type="EMBL" id="ADQ45244.1"/>
    </source>
</evidence>
<protein>
    <recommendedName>
        <fullName evidence="1">Putative restriction endonuclease domain-containing protein</fullName>
    </recommendedName>
</protein>
<feature type="domain" description="Putative restriction endonuclease" evidence="1">
    <location>
        <begin position="22"/>
        <end position="182"/>
    </location>
</feature>
<dbReference type="SUPFAM" id="SSF52980">
    <property type="entry name" value="Restriction endonuclease-like"/>
    <property type="match status" value="1"/>
</dbReference>
<dbReference type="InterPro" id="IPR011335">
    <property type="entry name" value="Restrct_endonuc-II-like"/>
</dbReference>
<dbReference type="HOGENOM" id="CLU_076312_0_2_9"/>
<accession>E4SDV7</accession>
<dbReference type="PANTHER" id="PTHR36558">
    <property type="entry name" value="GLR1098 PROTEIN"/>
    <property type="match status" value="1"/>
</dbReference>
<dbReference type="Proteomes" id="UP000006835">
    <property type="component" value="Chromosome"/>
</dbReference>
<proteinExistence type="predicted"/>
<dbReference type="EMBL" id="CP002330">
    <property type="protein sequence ID" value="ADQ45244.1"/>
    <property type="molecule type" value="Genomic_DNA"/>
</dbReference>
<dbReference type="Gene3D" id="3.90.1570.10">
    <property type="entry name" value="tt1808, chain A"/>
    <property type="match status" value="1"/>
</dbReference>
<dbReference type="CDD" id="cd06260">
    <property type="entry name" value="DUF820-like"/>
    <property type="match status" value="1"/>
</dbReference>
<dbReference type="KEGG" id="ckn:Calkro_0341"/>
<dbReference type="PATRIC" id="fig|632348.3.peg.369"/>
<dbReference type="Pfam" id="PF05685">
    <property type="entry name" value="Uma2"/>
    <property type="match status" value="1"/>
</dbReference>
<name>E4SDV7_CALK2</name>
<reference key="1">
    <citation type="submission" date="2010-11" db="EMBL/GenBank/DDBJ databases">
        <title>Complete sequence of Caldicellulosiruptor kronotskyensis 2002.</title>
        <authorList>
            <consortium name="US DOE Joint Genome Institute"/>
            <person name="Lucas S."/>
            <person name="Copeland A."/>
            <person name="Lapidus A."/>
            <person name="Cheng J.-F."/>
            <person name="Bruce D."/>
            <person name="Goodwin L."/>
            <person name="Pitluck S."/>
            <person name="Davenport K."/>
            <person name="Detter J.C."/>
            <person name="Han C."/>
            <person name="Tapia R."/>
            <person name="Land M."/>
            <person name="Hauser L."/>
            <person name="Jeffries C."/>
            <person name="Kyrpides N."/>
            <person name="Ivanova N."/>
            <person name="Mikhailova N."/>
            <person name="Blumer-Schuette S.E."/>
            <person name="Kelly R.M."/>
            <person name="Woyke T."/>
        </authorList>
    </citation>
    <scope>NUCLEOTIDE SEQUENCE</scope>
    <source>
        <strain>2002</strain>
    </source>
</reference>